<protein>
    <submittedName>
        <fullName evidence="2">Uncharacterized protein</fullName>
    </submittedName>
</protein>
<evidence type="ECO:0000256" key="1">
    <source>
        <dbReference type="SAM" id="Phobius"/>
    </source>
</evidence>
<dbReference type="AlphaFoldDB" id="A0AAN6Q2M3"/>
<feature type="transmembrane region" description="Helical" evidence="1">
    <location>
        <begin position="12"/>
        <end position="30"/>
    </location>
</feature>
<gene>
    <name evidence="2" type="ORF">N658DRAFT_51396</name>
</gene>
<comment type="caution">
    <text evidence="2">The sequence shown here is derived from an EMBL/GenBank/DDBJ whole genome shotgun (WGS) entry which is preliminary data.</text>
</comment>
<keyword evidence="1" id="KW-0812">Transmembrane</keyword>
<dbReference type="EMBL" id="MU863634">
    <property type="protein sequence ID" value="KAK4101676.1"/>
    <property type="molecule type" value="Genomic_DNA"/>
</dbReference>
<reference evidence="2" key="2">
    <citation type="submission" date="2023-05" db="EMBL/GenBank/DDBJ databases">
        <authorList>
            <consortium name="Lawrence Berkeley National Laboratory"/>
            <person name="Steindorff A."/>
            <person name="Hensen N."/>
            <person name="Bonometti L."/>
            <person name="Westerberg I."/>
            <person name="Brannstrom I.O."/>
            <person name="Guillou S."/>
            <person name="Cros-Aarteil S."/>
            <person name="Calhoun S."/>
            <person name="Haridas S."/>
            <person name="Kuo A."/>
            <person name="Mondo S."/>
            <person name="Pangilinan J."/>
            <person name="Riley R."/>
            <person name="Labutti K."/>
            <person name="Andreopoulos B."/>
            <person name="Lipzen A."/>
            <person name="Chen C."/>
            <person name="Yanf M."/>
            <person name="Daum C."/>
            <person name="Ng V."/>
            <person name="Clum A."/>
            <person name="Ohm R."/>
            <person name="Martin F."/>
            <person name="Silar P."/>
            <person name="Natvig D."/>
            <person name="Lalanne C."/>
            <person name="Gautier V."/>
            <person name="Ament-Velasquez S.L."/>
            <person name="Kruys A."/>
            <person name="Hutchinson M.I."/>
            <person name="Powell A.J."/>
            <person name="Barry K."/>
            <person name="Miller A.N."/>
            <person name="Grigoriev I.V."/>
            <person name="Debuchy R."/>
            <person name="Gladieux P."/>
            <person name="Thoren M.H."/>
            <person name="Johannesson H."/>
        </authorList>
    </citation>
    <scope>NUCLEOTIDE SEQUENCE</scope>
    <source>
        <strain evidence="2">CBS 757.83</strain>
    </source>
</reference>
<proteinExistence type="predicted"/>
<keyword evidence="1" id="KW-1133">Transmembrane helix</keyword>
<keyword evidence="3" id="KW-1185">Reference proteome</keyword>
<keyword evidence="1" id="KW-0472">Membrane</keyword>
<evidence type="ECO:0000313" key="3">
    <source>
        <dbReference type="Proteomes" id="UP001305647"/>
    </source>
</evidence>
<name>A0AAN6Q2M3_9PEZI</name>
<reference evidence="2" key="1">
    <citation type="journal article" date="2023" name="Mol. Phylogenet. Evol.">
        <title>Genome-scale phylogeny and comparative genomics of the fungal order Sordariales.</title>
        <authorList>
            <person name="Hensen N."/>
            <person name="Bonometti L."/>
            <person name="Westerberg I."/>
            <person name="Brannstrom I.O."/>
            <person name="Guillou S."/>
            <person name="Cros-Aarteil S."/>
            <person name="Calhoun S."/>
            <person name="Haridas S."/>
            <person name="Kuo A."/>
            <person name="Mondo S."/>
            <person name="Pangilinan J."/>
            <person name="Riley R."/>
            <person name="LaButti K."/>
            <person name="Andreopoulos B."/>
            <person name="Lipzen A."/>
            <person name="Chen C."/>
            <person name="Yan M."/>
            <person name="Daum C."/>
            <person name="Ng V."/>
            <person name="Clum A."/>
            <person name="Steindorff A."/>
            <person name="Ohm R.A."/>
            <person name="Martin F."/>
            <person name="Silar P."/>
            <person name="Natvig D.O."/>
            <person name="Lalanne C."/>
            <person name="Gautier V."/>
            <person name="Ament-Velasquez S.L."/>
            <person name="Kruys A."/>
            <person name="Hutchinson M.I."/>
            <person name="Powell A.J."/>
            <person name="Barry K."/>
            <person name="Miller A.N."/>
            <person name="Grigoriev I.V."/>
            <person name="Debuchy R."/>
            <person name="Gladieux P."/>
            <person name="Hiltunen Thoren M."/>
            <person name="Johannesson H."/>
        </authorList>
    </citation>
    <scope>NUCLEOTIDE SEQUENCE</scope>
    <source>
        <strain evidence="2">CBS 757.83</strain>
    </source>
</reference>
<organism evidence="2 3">
    <name type="scientific">Parathielavia hyrcaniae</name>
    <dbReference type="NCBI Taxonomy" id="113614"/>
    <lineage>
        <taxon>Eukaryota</taxon>
        <taxon>Fungi</taxon>
        <taxon>Dikarya</taxon>
        <taxon>Ascomycota</taxon>
        <taxon>Pezizomycotina</taxon>
        <taxon>Sordariomycetes</taxon>
        <taxon>Sordariomycetidae</taxon>
        <taxon>Sordariales</taxon>
        <taxon>Chaetomiaceae</taxon>
        <taxon>Parathielavia</taxon>
    </lineage>
</organism>
<sequence>MLREPRRSLFIFFPFLYFVYIPVINFSRAYTRGYGIRRKSASATYYFEQTQRRRVYTCLDLFFFLFNVMIHGRKGGTLEGGDFCFLLPSLTWYSSISSAQLSFPGSPSRGE</sequence>
<evidence type="ECO:0000313" key="2">
    <source>
        <dbReference type="EMBL" id="KAK4101676.1"/>
    </source>
</evidence>
<accession>A0AAN6Q2M3</accession>
<dbReference type="Proteomes" id="UP001305647">
    <property type="component" value="Unassembled WGS sequence"/>
</dbReference>